<sequence length="183" mass="20854">MGRRPEVSLLNRLARENKRMGQRLAQLEFRELLADLENPALFDLRIDFGTRLPHAEPFWPDTQTTPLGRRLPPLEVPLGKIAWVEDPKSLPVIAIHVSDRPENWRDGFRDLMKQHATAPFARPVFLCASLRPVPFLGRYGFANEFVGPLEVTRLCGRIAARYGCLQIVDLFGGNKLWPECVNT</sequence>
<dbReference type="EMBL" id="OBMT01000004">
    <property type="protein sequence ID" value="SOC05604.1"/>
    <property type="molecule type" value="Genomic_DNA"/>
</dbReference>
<protein>
    <submittedName>
        <fullName evidence="1">Uncharacterized protein</fullName>
    </submittedName>
</protein>
<dbReference type="Proteomes" id="UP000219111">
    <property type="component" value="Unassembled WGS sequence"/>
</dbReference>
<keyword evidence="2" id="KW-1185">Reference proteome</keyword>
<reference evidence="2" key="1">
    <citation type="submission" date="2017-08" db="EMBL/GenBank/DDBJ databases">
        <authorList>
            <person name="Varghese N."/>
            <person name="Submissions S."/>
        </authorList>
    </citation>
    <scope>NUCLEOTIDE SEQUENCE [LARGE SCALE GENOMIC DNA]</scope>
    <source>
        <strain evidence="2">JA276</strain>
    </source>
</reference>
<proteinExistence type="predicted"/>
<evidence type="ECO:0000313" key="1">
    <source>
        <dbReference type="EMBL" id="SOC05604.1"/>
    </source>
</evidence>
<accession>A0A285SD99</accession>
<dbReference type="AlphaFoldDB" id="A0A285SD99"/>
<organism evidence="1 2">
    <name type="scientific">Rhodobacter maris</name>
    <dbReference type="NCBI Taxonomy" id="446682"/>
    <lineage>
        <taxon>Bacteria</taxon>
        <taxon>Pseudomonadati</taxon>
        <taxon>Pseudomonadota</taxon>
        <taxon>Alphaproteobacteria</taxon>
        <taxon>Rhodobacterales</taxon>
        <taxon>Rhodobacter group</taxon>
        <taxon>Rhodobacter</taxon>
    </lineage>
</organism>
<gene>
    <name evidence="1" type="ORF">SAMN05877831_104184</name>
</gene>
<dbReference type="RefSeq" id="WP_097069744.1">
    <property type="nucleotide sequence ID" value="NZ_OBMT01000004.1"/>
</dbReference>
<dbReference type="OrthoDB" id="7858368at2"/>
<name>A0A285SD99_9RHOB</name>
<evidence type="ECO:0000313" key="2">
    <source>
        <dbReference type="Proteomes" id="UP000219111"/>
    </source>
</evidence>